<dbReference type="RefSeq" id="WP_139014509.1">
    <property type="nucleotide sequence ID" value="NZ_VBSN01000071.1"/>
</dbReference>
<name>A0A5M8QA24_9BACT</name>
<accession>A0A5M8QA24</accession>
<dbReference type="Gene3D" id="2.60.120.10">
    <property type="entry name" value="Jelly Rolls"/>
    <property type="match status" value="1"/>
</dbReference>
<proteinExistence type="predicted"/>
<evidence type="ECO:0000313" key="1">
    <source>
        <dbReference type="EMBL" id="KAA6432779.1"/>
    </source>
</evidence>
<reference evidence="1 2" key="1">
    <citation type="submission" date="2019-05" db="EMBL/GenBank/DDBJ databases">
        <authorList>
            <person name="Qu J.-H."/>
        </authorList>
    </citation>
    <scope>NUCLEOTIDE SEQUENCE [LARGE SCALE GENOMIC DNA]</scope>
    <source>
        <strain evidence="1 2">NS28</strain>
    </source>
</reference>
<dbReference type="Proteomes" id="UP000323994">
    <property type="component" value="Unassembled WGS sequence"/>
</dbReference>
<dbReference type="AlphaFoldDB" id="A0A5M8QA24"/>
<comment type="caution">
    <text evidence="1">The sequence shown here is derived from an EMBL/GenBank/DDBJ whole genome shotgun (WGS) entry which is preliminary data.</text>
</comment>
<dbReference type="InterPro" id="IPR014710">
    <property type="entry name" value="RmlC-like_jellyroll"/>
</dbReference>
<gene>
    <name evidence="1" type="ORF">FEM33_24010</name>
</gene>
<dbReference type="EMBL" id="VBSN01000071">
    <property type="protein sequence ID" value="KAA6432779.1"/>
    <property type="molecule type" value="Genomic_DNA"/>
</dbReference>
<dbReference type="SUPFAM" id="SSF51182">
    <property type="entry name" value="RmlC-like cupins"/>
    <property type="match status" value="1"/>
</dbReference>
<dbReference type="OrthoDB" id="8418771at2"/>
<keyword evidence="2" id="KW-1185">Reference proteome</keyword>
<organism evidence="1 2">
    <name type="scientific">Dyadobacter flavalbus</name>
    <dbReference type="NCBI Taxonomy" id="2579942"/>
    <lineage>
        <taxon>Bacteria</taxon>
        <taxon>Pseudomonadati</taxon>
        <taxon>Bacteroidota</taxon>
        <taxon>Cytophagia</taxon>
        <taxon>Cytophagales</taxon>
        <taxon>Spirosomataceae</taxon>
        <taxon>Dyadobacter</taxon>
    </lineage>
</organism>
<sequence>MDFKSNQSTENRPEGDRILDAPYVFTDIPMYLDQLKTERSWSKNDRNAITVYKSDKVTMVLSALKADAVVSNHSIDEGLNVQVISGELKIETEGRTFYATPGQMMTFHAGISHALTAVSDSEIMITTYKE</sequence>
<evidence type="ECO:0000313" key="2">
    <source>
        <dbReference type="Proteomes" id="UP000323994"/>
    </source>
</evidence>
<dbReference type="InterPro" id="IPR011051">
    <property type="entry name" value="RmlC_Cupin_sf"/>
</dbReference>
<evidence type="ECO:0008006" key="3">
    <source>
        <dbReference type="Google" id="ProtNLM"/>
    </source>
</evidence>
<protein>
    <recommendedName>
        <fullName evidence="3">Cupin domain-containing protein</fullName>
    </recommendedName>
</protein>